<dbReference type="OrthoDB" id="3365519at2759"/>
<proteinExistence type="predicted"/>
<name>A0A067M922_BOTB1</name>
<dbReference type="EMBL" id="KL198095">
    <property type="protein sequence ID" value="KDQ08096.1"/>
    <property type="molecule type" value="Genomic_DNA"/>
</dbReference>
<dbReference type="STRING" id="930990.A0A067M922"/>
<dbReference type="AlphaFoldDB" id="A0A067M922"/>
<organism evidence="1 2">
    <name type="scientific">Botryobasidium botryosum (strain FD-172 SS1)</name>
    <dbReference type="NCBI Taxonomy" id="930990"/>
    <lineage>
        <taxon>Eukaryota</taxon>
        <taxon>Fungi</taxon>
        <taxon>Dikarya</taxon>
        <taxon>Basidiomycota</taxon>
        <taxon>Agaricomycotina</taxon>
        <taxon>Agaricomycetes</taxon>
        <taxon>Cantharellales</taxon>
        <taxon>Botryobasidiaceae</taxon>
        <taxon>Botryobasidium</taxon>
    </lineage>
</organism>
<protein>
    <submittedName>
        <fullName evidence="1">Uncharacterized protein</fullName>
    </submittedName>
</protein>
<dbReference type="InParanoid" id="A0A067M922"/>
<evidence type="ECO:0000313" key="2">
    <source>
        <dbReference type="Proteomes" id="UP000027195"/>
    </source>
</evidence>
<reference evidence="2" key="1">
    <citation type="journal article" date="2014" name="Proc. Natl. Acad. Sci. U.S.A.">
        <title>Extensive sampling of basidiomycete genomes demonstrates inadequacy of the white-rot/brown-rot paradigm for wood decay fungi.</title>
        <authorList>
            <person name="Riley R."/>
            <person name="Salamov A.A."/>
            <person name="Brown D.W."/>
            <person name="Nagy L.G."/>
            <person name="Floudas D."/>
            <person name="Held B.W."/>
            <person name="Levasseur A."/>
            <person name="Lombard V."/>
            <person name="Morin E."/>
            <person name="Otillar R."/>
            <person name="Lindquist E.A."/>
            <person name="Sun H."/>
            <person name="LaButti K.M."/>
            <person name="Schmutz J."/>
            <person name="Jabbour D."/>
            <person name="Luo H."/>
            <person name="Baker S.E."/>
            <person name="Pisabarro A.G."/>
            <person name="Walton J.D."/>
            <person name="Blanchette R.A."/>
            <person name="Henrissat B."/>
            <person name="Martin F."/>
            <person name="Cullen D."/>
            <person name="Hibbett D.S."/>
            <person name="Grigoriev I.V."/>
        </authorList>
    </citation>
    <scope>NUCLEOTIDE SEQUENCE [LARGE SCALE GENOMIC DNA]</scope>
    <source>
        <strain evidence="2">FD-172 SS1</strain>
    </source>
</reference>
<evidence type="ECO:0000313" key="1">
    <source>
        <dbReference type="EMBL" id="KDQ08096.1"/>
    </source>
</evidence>
<accession>A0A067M922</accession>
<gene>
    <name evidence="1" type="ORF">BOTBODRAFT_119087</name>
</gene>
<sequence length="361" mass="39631">MRSLSIPTYRFAEIADSCLAAAKSKSADARRLRHYIPSLAASCRAFTRLVLRMRAQAEVELAIMSPESSRPGTSNGGMSFSRATSRQASRFCASPSPTMSSGPALPTSALGSFRSPLHKPGRAPLLRVFVLSPEGAWLSDSSVVECEKELRKAGVIDILRPGDVVWDAAVGDESNDGRLVWDGNYLLDLDYTYSLTGDLPQYVHSLAYPPSYWHNVIRVGGNPLCHINLAPYAADMAANMQLLQDRVQVEIPQGGRHTVVRWVHRTRFRVQGKGLIPLSAGGRRQAQSVDAGWEGIVVIEAEGTNEGLADLHGRCGPGAVYFGFEPQEMPANRSSAFRLIREKSRPGEIWLKPMREKDQLM</sequence>
<keyword evidence="2" id="KW-1185">Reference proteome</keyword>
<dbReference type="HOGENOM" id="CLU_022144_0_0_1"/>
<dbReference type="Proteomes" id="UP000027195">
    <property type="component" value="Unassembled WGS sequence"/>
</dbReference>